<dbReference type="GO" id="GO:0016705">
    <property type="term" value="F:oxidoreductase activity, acting on paired donors, with incorporation or reduction of molecular oxygen"/>
    <property type="evidence" value="ECO:0007669"/>
    <property type="project" value="InterPro"/>
</dbReference>
<keyword evidence="7" id="KW-0503">Monooxygenase</keyword>
<organism evidence="8 9">
    <name type="scientific">Mycena pura</name>
    <dbReference type="NCBI Taxonomy" id="153505"/>
    <lineage>
        <taxon>Eukaryota</taxon>
        <taxon>Fungi</taxon>
        <taxon>Dikarya</taxon>
        <taxon>Basidiomycota</taxon>
        <taxon>Agaricomycotina</taxon>
        <taxon>Agaricomycetes</taxon>
        <taxon>Agaricomycetidae</taxon>
        <taxon>Agaricales</taxon>
        <taxon>Marasmiineae</taxon>
        <taxon>Mycenaceae</taxon>
        <taxon>Mycena</taxon>
    </lineage>
</organism>
<evidence type="ECO:0000256" key="5">
    <source>
        <dbReference type="ARBA" id="ARBA00023002"/>
    </source>
</evidence>
<dbReference type="InterPro" id="IPR047146">
    <property type="entry name" value="Cyt_P450_E_CYP52_fungi"/>
</dbReference>
<comment type="caution">
    <text evidence="8">The sequence shown here is derived from an EMBL/GenBank/DDBJ whole genome shotgun (WGS) entry which is preliminary data.</text>
</comment>
<dbReference type="Gene3D" id="1.10.630.10">
    <property type="entry name" value="Cytochrome P450"/>
    <property type="match status" value="1"/>
</dbReference>
<evidence type="ECO:0000313" key="8">
    <source>
        <dbReference type="EMBL" id="KAJ7208571.1"/>
    </source>
</evidence>
<dbReference type="GO" id="GO:0004497">
    <property type="term" value="F:monooxygenase activity"/>
    <property type="evidence" value="ECO:0007669"/>
    <property type="project" value="UniProtKB-KW"/>
</dbReference>
<dbReference type="InterPro" id="IPR036396">
    <property type="entry name" value="Cyt_P450_sf"/>
</dbReference>
<keyword evidence="3" id="KW-0349">Heme</keyword>
<dbReference type="PANTHER" id="PTHR24287:SF1">
    <property type="entry name" value="P450, PUTATIVE (EUROFUNG)-RELATED"/>
    <property type="match status" value="1"/>
</dbReference>
<name>A0AAD6YAJ2_9AGAR</name>
<comment type="cofactor">
    <cofactor evidence="1">
        <name>heme</name>
        <dbReference type="ChEBI" id="CHEBI:30413"/>
    </cofactor>
</comment>
<keyword evidence="4" id="KW-0479">Metal-binding</keyword>
<keyword evidence="9" id="KW-1185">Reference proteome</keyword>
<protein>
    <submittedName>
        <fullName evidence="8">Uncharacterized protein</fullName>
    </submittedName>
</protein>
<dbReference type="PANTHER" id="PTHR24287">
    <property type="entry name" value="P450, PUTATIVE (EUROFUNG)-RELATED"/>
    <property type="match status" value="1"/>
</dbReference>
<proteinExistence type="inferred from homology"/>
<accession>A0AAD6YAJ2</accession>
<evidence type="ECO:0000256" key="4">
    <source>
        <dbReference type="ARBA" id="ARBA00022723"/>
    </source>
</evidence>
<sequence length="433" mass="48358">MSVLVLGNIVGQVSYIGRVKQLKSTKVARIPVTDSTEFNSFEKGPQIRALFEPLLGTGVFAADGIRFHRQMTRPFFHRECISDFDIFDYHADKAISKLNERLREGYPVDFQATSRLASAFHHGHRYLFTLRPQRRQPVRRLTAPAPAPAAVASANDQRPSNGFAAAFQEAQRVIRWRQHFGEHWPVKEFWADKRLEKPLRVVRGVLDPILRGAVAKKRARRAAEGNPKSFEERDVSEASTSSTTRFCVTKITRVSWKRSPVTALQPAIFRSSEGGRSYTSLKAQGYCSRRSSCTAARTSGALWGPDALEFDPNRFLDERLHKYCASSKPLLQQDPPYMPRATALRSAVRAPRGVVLSRAALAVFVRLLQTFSSIALAAGAQPPASRAPASRAADDALGWKVREKIRPKAHFTLCCMVGGMWVPMKEAGREDQA</sequence>
<evidence type="ECO:0000313" key="9">
    <source>
        <dbReference type="Proteomes" id="UP001219525"/>
    </source>
</evidence>
<dbReference type="Proteomes" id="UP001219525">
    <property type="component" value="Unassembled WGS sequence"/>
</dbReference>
<comment type="similarity">
    <text evidence="2">Belongs to the cytochrome P450 family.</text>
</comment>
<keyword evidence="5" id="KW-0560">Oxidoreductase</keyword>
<reference evidence="8" key="1">
    <citation type="submission" date="2023-03" db="EMBL/GenBank/DDBJ databases">
        <title>Massive genome expansion in bonnet fungi (Mycena s.s.) driven by repeated elements and novel gene families across ecological guilds.</title>
        <authorList>
            <consortium name="Lawrence Berkeley National Laboratory"/>
            <person name="Harder C.B."/>
            <person name="Miyauchi S."/>
            <person name="Viragh M."/>
            <person name="Kuo A."/>
            <person name="Thoen E."/>
            <person name="Andreopoulos B."/>
            <person name="Lu D."/>
            <person name="Skrede I."/>
            <person name="Drula E."/>
            <person name="Henrissat B."/>
            <person name="Morin E."/>
            <person name="Kohler A."/>
            <person name="Barry K."/>
            <person name="LaButti K."/>
            <person name="Morin E."/>
            <person name="Salamov A."/>
            <person name="Lipzen A."/>
            <person name="Mereny Z."/>
            <person name="Hegedus B."/>
            <person name="Baldrian P."/>
            <person name="Stursova M."/>
            <person name="Weitz H."/>
            <person name="Taylor A."/>
            <person name="Grigoriev I.V."/>
            <person name="Nagy L.G."/>
            <person name="Martin F."/>
            <person name="Kauserud H."/>
        </authorList>
    </citation>
    <scope>NUCLEOTIDE SEQUENCE</scope>
    <source>
        <strain evidence="8">9144</strain>
    </source>
</reference>
<evidence type="ECO:0000256" key="2">
    <source>
        <dbReference type="ARBA" id="ARBA00010617"/>
    </source>
</evidence>
<dbReference type="GO" id="GO:0020037">
    <property type="term" value="F:heme binding"/>
    <property type="evidence" value="ECO:0007669"/>
    <property type="project" value="InterPro"/>
</dbReference>
<gene>
    <name evidence="8" type="ORF">GGX14DRAFT_633384</name>
</gene>
<keyword evidence="6" id="KW-0408">Iron</keyword>
<dbReference type="AlphaFoldDB" id="A0AAD6YAJ2"/>
<evidence type="ECO:0000256" key="1">
    <source>
        <dbReference type="ARBA" id="ARBA00001971"/>
    </source>
</evidence>
<evidence type="ECO:0000256" key="7">
    <source>
        <dbReference type="ARBA" id="ARBA00023033"/>
    </source>
</evidence>
<dbReference type="EMBL" id="JARJCW010000033">
    <property type="protein sequence ID" value="KAJ7208571.1"/>
    <property type="molecule type" value="Genomic_DNA"/>
</dbReference>
<dbReference type="SUPFAM" id="SSF48264">
    <property type="entry name" value="Cytochrome P450"/>
    <property type="match status" value="1"/>
</dbReference>
<evidence type="ECO:0000256" key="6">
    <source>
        <dbReference type="ARBA" id="ARBA00023004"/>
    </source>
</evidence>
<dbReference type="GO" id="GO:0005506">
    <property type="term" value="F:iron ion binding"/>
    <property type="evidence" value="ECO:0007669"/>
    <property type="project" value="InterPro"/>
</dbReference>
<evidence type="ECO:0000256" key="3">
    <source>
        <dbReference type="ARBA" id="ARBA00022617"/>
    </source>
</evidence>